<dbReference type="Gene3D" id="2.40.440.10">
    <property type="entry name" value="L,D-transpeptidase catalytic domain-like"/>
    <property type="match status" value="1"/>
</dbReference>
<feature type="active site" description="Proton donor/acceptor" evidence="7">
    <location>
        <position position="428"/>
    </location>
</feature>
<evidence type="ECO:0000256" key="4">
    <source>
        <dbReference type="ARBA" id="ARBA00022960"/>
    </source>
</evidence>
<evidence type="ECO:0000256" key="1">
    <source>
        <dbReference type="ARBA" id="ARBA00004752"/>
    </source>
</evidence>
<evidence type="ECO:0000256" key="5">
    <source>
        <dbReference type="ARBA" id="ARBA00022984"/>
    </source>
</evidence>
<evidence type="ECO:0000256" key="6">
    <source>
        <dbReference type="ARBA" id="ARBA00023316"/>
    </source>
</evidence>
<gene>
    <name evidence="11" type="ORF">ACFSKQ_03985</name>
</gene>
<dbReference type="SUPFAM" id="SSF141523">
    <property type="entry name" value="L,D-transpeptidase catalytic domain-like"/>
    <property type="match status" value="1"/>
</dbReference>
<comment type="similarity">
    <text evidence="2">Belongs to the YkuD family.</text>
</comment>
<comment type="caution">
    <text evidence="11">The sequence shown here is derived from an EMBL/GenBank/DDBJ whole genome shotgun (WGS) entry which is preliminary data.</text>
</comment>
<name>A0ABW5CHH4_9HYPH</name>
<dbReference type="InterPro" id="IPR038063">
    <property type="entry name" value="Transpep_catalytic_dom"/>
</dbReference>
<feature type="signal peptide" evidence="9">
    <location>
        <begin position="1"/>
        <end position="28"/>
    </location>
</feature>
<organism evidence="11 12">
    <name type="scientific">Aureimonas populi</name>
    <dbReference type="NCBI Taxonomy" id="1701758"/>
    <lineage>
        <taxon>Bacteria</taxon>
        <taxon>Pseudomonadati</taxon>
        <taxon>Pseudomonadota</taxon>
        <taxon>Alphaproteobacteria</taxon>
        <taxon>Hyphomicrobiales</taxon>
        <taxon>Aurantimonadaceae</taxon>
        <taxon>Aureimonas</taxon>
    </lineage>
</organism>
<keyword evidence="3" id="KW-0808">Transferase</keyword>
<keyword evidence="4 7" id="KW-0133">Cell shape</keyword>
<evidence type="ECO:0000256" key="2">
    <source>
        <dbReference type="ARBA" id="ARBA00005992"/>
    </source>
</evidence>
<evidence type="ECO:0000256" key="3">
    <source>
        <dbReference type="ARBA" id="ARBA00022679"/>
    </source>
</evidence>
<evidence type="ECO:0000256" key="7">
    <source>
        <dbReference type="PROSITE-ProRule" id="PRU01373"/>
    </source>
</evidence>
<dbReference type="Proteomes" id="UP001597371">
    <property type="component" value="Unassembled WGS sequence"/>
</dbReference>
<sequence>MTIRSKICQTVFSLAILAGLGGPSLAQYYEPYRAYDPYRDSPYYESYDSAQRGGESFVDQYGRVITIDEYGRIVSIQEARGAPTRGGAIILDGPPPPGAVLEGRAGTRPPGADFGAPSDPYGQEWSYEGPGYDGPIDSAPLSAPSQDAAVPPGADPYATGSIGPNMPAEGIQQQESDPAPVVAGPSGPDSRAQIAAFQVILDRAGASPGVIDGKMGSNVNKAVAAYEEMTGRRIDFTNPQALAEELDATGGPAITTYTITNEDVGGPYVASIPSDYSEKALLDHMSYERVSEMLAERFHMDEQYLIDINPGADFSRPGTMLKVMNTGQNVTTPVVRIEADKGRTQVRAYDAAGNLVAAYPSTIGSSSTPSPTGTVEVTRIAVDPNYTYNPKINFQQGENTGILTIPPGPNGPVGTVWIALSKPTYGIHGTPEPSQIGKTNSYGCIRLTNWDAKELAKLVSPGVTVEFIE</sequence>
<feature type="chain" id="PRO_5045300692" evidence="9">
    <location>
        <begin position="29"/>
        <end position="469"/>
    </location>
</feature>
<comment type="pathway">
    <text evidence="1 7">Cell wall biogenesis; peptidoglycan biosynthesis.</text>
</comment>
<dbReference type="PANTHER" id="PTHR30582">
    <property type="entry name" value="L,D-TRANSPEPTIDASE"/>
    <property type="match status" value="1"/>
</dbReference>
<feature type="active site" description="Nucleophile" evidence="7">
    <location>
        <position position="444"/>
    </location>
</feature>
<evidence type="ECO:0000313" key="11">
    <source>
        <dbReference type="EMBL" id="MFD2236625.1"/>
    </source>
</evidence>
<keyword evidence="6 7" id="KW-0961">Cell wall biogenesis/degradation</keyword>
<evidence type="ECO:0000256" key="8">
    <source>
        <dbReference type="SAM" id="MobiDB-lite"/>
    </source>
</evidence>
<keyword evidence="5 7" id="KW-0573">Peptidoglycan synthesis</keyword>
<dbReference type="PANTHER" id="PTHR30582:SF30">
    <property type="entry name" value="BLR4375 PROTEIN"/>
    <property type="match status" value="1"/>
</dbReference>
<feature type="domain" description="L,D-TPase catalytic" evidence="10">
    <location>
        <begin position="335"/>
        <end position="468"/>
    </location>
</feature>
<dbReference type="InterPro" id="IPR005490">
    <property type="entry name" value="LD_TPept_cat_dom"/>
</dbReference>
<dbReference type="RefSeq" id="WP_209735618.1">
    <property type="nucleotide sequence ID" value="NZ_CP072611.1"/>
</dbReference>
<protein>
    <submittedName>
        <fullName evidence="11">L,D-transpeptidase family protein</fullName>
    </submittedName>
</protein>
<feature type="region of interest" description="Disordered" evidence="8">
    <location>
        <begin position="106"/>
        <end position="188"/>
    </location>
</feature>
<evidence type="ECO:0000313" key="12">
    <source>
        <dbReference type="Proteomes" id="UP001597371"/>
    </source>
</evidence>
<keyword evidence="9" id="KW-0732">Signal</keyword>
<evidence type="ECO:0000256" key="9">
    <source>
        <dbReference type="SAM" id="SignalP"/>
    </source>
</evidence>
<accession>A0ABW5CHH4</accession>
<keyword evidence="12" id="KW-1185">Reference proteome</keyword>
<evidence type="ECO:0000259" key="10">
    <source>
        <dbReference type="PROSITE" id="PS52029"/>
    </source>
</evidence>
<dbReference type="Pfam" id="PF03734">
    <property type="entry name" value="YkuD"/>
    <property type="match status" value="1"/>
</dbReference>
<proteinExistence type="inferred from homology"/>
<dbReference type="InterPro" id="IPR050979">
    <property type="entry name" value="LD-transpeptidase"/>
</dbReference>
<dbReference type="CDD" id="cd16913">
    <property type="entry name" value="YkuD_like"/>
    <property type="match status" value="1"/>
</dbReference>
<dbReference type="PROSITE" id="PS52029">
    <property type="entry name" value="LD_TPASE"/>
    <property type="match status" value="1"/>
</dbReference>
<dbReference type="EMBL" id="JBHUIJ010000005">
    <property type="protein sequence ID" value="MFD2236625.1"/>
    <property type="molecule type" value="Genomic_DNA"/>
</dbReference>
<reference evidence="12" key="1">
    <citation type="journal article" date="2019" name="Int. J. Syst. Evol. Microbiol.">
        <title>The Global Catalogue of Microorganisms (GCM) 10K type strain sequencing project: providing services to taxonomists for standard genome sequencing and annotation.</title>
        <authorList>
            <consortium name="The Broad Institute Genomics Platform"/>
            <consortium name="The Broad Institute Genome Sequencing Center for Infectious Disease"/>
            <person name="Wu L."/>
            <person name="Ma J."/>
        </authorList>
    </citation>
    <scope>NUCLEOTIDE SEQUENCE [LARGE SCALE GENOMIC DNA]</scope>
    <source>
        <strain evidence="12">ZS-35-S2</strain>
    </source>
</reference>